<dbReference type="InterPro" id="IPR000531">
    <property type="entry name" value="Beta-barrel_TonB"/>
</dbReference>
<dbReference type="Pfam" id="PF00593">
    <property type="entry name" value="TonB_dep_Rec_b-barrel"/>
    <property type="match status" value="1"/>
</dbReference>
<dbReference type="Gene3D" id="2.170.130.10">
    <property type="entry name" value="TonB-dependent receptor, plug domain"/>
    <property type="match status" value="1"/>
</dbReference>
<evidence type="ECO:0000256" key="5">
    <source>
        <dbReference type="ARBA" id="ARBA00023077"/>
    </source>
</evidence>
<evidence type="ECO:0000256" key="2">
    <source>
        <dbReference type="ARBA" id="ARBA00022448"/>
    </source>
</evidence>
<evidence type="ECO:0000256" key="10">
    <source>
        <dbReference type="SAM" id="SignalP"/>
    </source>
</evidence>
<dbReference type="GO" id="GO:0009279">
    <property type="term" value="C:cell outer membrane"/>
    <property type="evidence" value="ECO:0007669"/>
    <property type="project" value="UniProtKB-SubCell"/>
</dbReference>
<keyword evidence="13" id="KW-0675">Receptor</keyword>
<dbReference type="InterPro" id="IPR039426">
    <property type="entry name" value="TonB-dep_rcpt-like"/>
</dbReference>
<dbReference type="EMBL" id="SPDV01000026">
    <property type="protein sequence ID" value="TFI57746.1"/>
    <property type="molecule type" value="Genomic_DNA"/>
</dbReference>
<organism evidence="13 14">
    <name type="scientific">Sphingomonas parva</name>
    <dbReference type="NCBI Taxonomy" id="2555898"/>
    <lineage>
        <taxon>Bacteria</taxon>
        <taxon>Pseudomonadati</taxon>
        <taxon>Pseudomonadota</taxon>
        <taxon>Alphaproteobacteria</taxon>
        <taxon>Sphingomonadales</taxon>
        <taxon>Sphingomonadaceae</taxon>
        <taxon>Sphingomonas</taxon>
    </lineage>
</organism>
<dbReference type="Gene3D" id="2.40.170.20">
    <property type="entry name" value="TonB-dependent receptor, beta-barrel domain"/>
    <property type="match status" value="1"/>
</dbReference>
<keyword evidence="2 8" id="KW-0813">Transport</keyword>
<dbReference type="InterPro" id="IPR036942">
    <property type="entry name" value="Beta-barrel_TonB_sf"/>
</dbReference>
<keyword evidence="6 8" id="KW-0472">Membrane</keyword>
<comment type="similarity">
    <text evidence="8 9">Belongs to the TonB-dependent receptor family.</text>
</comment>
<dbReference type="InterPro" id="IPR037066">
    <property type="entry name" value="Plug_dom_sf"/>
</dbReference>
<dbReference type="Proteomes" id="UP000298213">
    <property type="component" value="Unassembled WGS sequence"/>
</dbReference>
<dbReference type="Pfam" id="PF07715">
    <property type="entry name" value="Plug"/>
    <property type="match status" value="1"/>
</dbReference>
<evidence type="ECO:0000256" key="8">
    <source>
        <dbReference type="PROSITE-ProRule" id="PRU01360"/>
    </source>
</evidence>
<evidence type="ECO:0000256" key="1">
    <source>
        <dbReference type="ARBA" id="ARBA00004571"/>
    </source>
</evidence>
<evidence type="ECO:0000313" key="14">
    <source>
        <dbReference type="Proteomes" id="UP000298213"/>
    </source>
</evidence>
<reference evidence="13 14" key="1">
    <citation type="submission" date="2019-03" db="EMBL/GenBank/DDBJ databases">
        <title>Genome sequence of Sphingomonas sp. 17J27-24.</title>
        <authorList>
            <person name="Kim M."/>
            <person name="Maeng S."/>
            <person name="Sathiyaraj S."/>
        </authorList>
    </citation>
    <scope>NUCLEOTIDE SEQUENCE [LARGE SCALE GENOMIC DNA]</scope>
    <source>
        <strain evidence="13 14">17J27-24</strain>
    </source>
</reference>
<name>A0A4Y8ZTE8_9SPHN</name>
<accession>A0A4Y8ZTE8</accession>
<feature type="signal peptide" evidence="10">
    <location>
        <begin position="1"/>
        <end position="30"/>
    </location>
</feature>
<feature type="domain" description="TonB-dependent receptor plug" evidence="12">
    <location>
        <begin position="79"/>
        <end position="193"/>
    </location>
</feature>
<gene>
    <name evidence="13" type="ORF">E2493_13525</name>
</gene>
<keyword evidence="3 8" id="KW-1134">Transmembrane beta strand</keyword>
<dbReference type="PROSITE" id="PS52016">
    <property type="entry name" value="TONB_DEPENDENT_REC_3"/>
    <property type="match status" value="1"/>
</dbReference>
<proteinExistence type="inferred from homology"/>
<keyword evidence="5 9" id="KW-0798">TonB box</keyword>
<keyword evidence="14" id="KW-1185">Reference proteome</keyword>
<dbReference type="AlphaFoldDB" id="A0A4Y8ZTE8"/>
<evidence type="ECO:0000256" key="3">
    <source>
        <dbReference type="ARBA" id="ARBA00022452"/>
    </source>
</evidence>
<dbReference type="InterPro" id="IPR012910">
    <property type="entry name" value="Plug_dom"/>
</dbReference>
<evidence type="ECO:0000313" key="13">
    <source>
        <dbReference type="EMBL" id="TFI57746.1"/>
    </source>
</evidence>
<evidence type="ECO:0000256" key="6">
    <source>
        <dbReference type="ARBA" id="ARBA00023136"/>
    </source>
</evidence>
<keyword evidence="7 8" id="KW-0998">Cell outer membrane</keyword>
<protein>
    <submittedName>
        <fullName evidence="13">TonB-dependent receptor</fullName>
    </submittedName>
</protein>
<dbReference type="PANTHER" id="PTHR47234">
    <property type="match status" value="1"/>
</dbReference>
<keyword evidence="10" id="KW-0732">Signal</keyword>
<feature type="domain" description="TonB-dependent receptor-like beta-barrel" evidence="11">
    <location>
        <begin position="502"/>
        <end position="1044"/>
    </location>
</feature>
<evidence type="ECO:0000259" key="12">
    <source>
        <dbReference type="Pfam" id="PF07715"/>
    </source>
</evidence>
<comment type="caution">
    <text evidence="13">The sequence shown here is derived from an EMBL/GenBank/DDBJ whole genome shotgun (WGS) entry which is preliminary data.</text>
</comment>
<sequence length="1078" mass="115893">MRKFSLMGSSALGSAALVTMSLAVAAPAFAQNTQETVADSDSPAVLAQNEVELESGQAIDQASNDQIVVTGSRINRPNLDSTVPITSVGAEELTQRGDVSLGDALNELPSLRSTYSQSNSTRFIGTAGLNLLDLRGLGTERTLVLVNGRRHVSSTPGSYEVDTNTIPTDLVERVDVVTGANSAVYGSDAVAGVVNFVLKRNYEGLSLRGQGGTSSYGDRGTYFISGIAGKNFFDDRLNVAVAGEYAKTNAVYFSDRAYLGAATGVGPAGFETVEPTFRLVNGVPVAVPNRNNNGVPNTRFISSGLTFNTVSTGGMVLTSCPAATATNQARRDAVCTGELSPTSGGRLSYNYAFDPNGNLIPNNPANGLVDNRAAGGSALFGLGASGLEGAMLLPGLERYSANLLLNGDFGEGFQPFVEAKYVRVDANQTSTQPTFIASALNPIFSTSNPFLTAQARATLNVITGGASTFQMQRFNNDIGTRAEDHKRETFRIVTGASGKLTDTANLRYEVSLNYGRTETYYETGGNVDVAKFNRALDAVRNSSGQIVCRVNADASTTNDDPSCAPLNVFGYGAPSQAAIDYVLYTSFRNEWAEQKNAVAYLSGDTENLFELPGGAIGFALGAEYRKEDAYSAYDDYTATGATFLNASAPFDPPSVEVKEVFGELRVPILRDMPFFHELTVEGAARYSDYSGNIGGVWAYNFGGTWAPISDLRVRAAYGRSVRAPNLGNLYAPQSENFANGLIDPCSQTAINDNPNRVRNCAEAGIPTTMVVDGQTIPWVNTPSSGVSYFNQGNAQLVPEVSKSLTVGAVLQPRFIPGFSFTVDYYNIKIQNVISGLTGQQIVNRCYDDPVSTDNPFCDAVFRRRDPNPLIDFTFDGQTNRTPAPGVPTLNFAKLGPAFLNQPFNFASYKAEGIDFDAAYRKKLNDGIEVNLRGIATYNLNRENFSFITDPERSTRLHGVLGDPIWAGTFTANVDFGTFDIGYRLNYVGAQSVTDWEVQHSHQGRAPTNPDAYPFRKYPDVVYHALRFGFEPTEKFSFYAGIDNVLNRKPPYDLTGTGGGSGIFPVTGRFFYAGAQIDF</sequence>
<comment type="subcellular location">
    <subcellularLocation>
        <location evidence="1 8">Cell outer membrane</location>
        <topology evidence="1 8">Multi-pass membrane protein</topology>
    </subcellularLocation>
</comment>
<dbReference type="PANTHER" id="PTHR47234:SF2">
    <property type="entry name" value="TONB-DEPENDENT RECEPTOR"/>
    <property type="match status" value="1"/>
</dbReference>
<evidence type="ECO:0000256" key="9">
    <source>
        <dbReference type="RuleBase" id="RU003357"/>
    </source>
</evidence>
<feature type="chain" id="PRO_5021330397" evidence="10">
    <location>
        <begin position="31"/>
        <end position="1078"/>
    </location>
</feature>
<dbReference type="SUPFAM" id="SSF56935">
    <property type="entry name" value="Porins"/>
    <property type="match status" value="1"/>
</dbReference>
<evidence type="ECO:0000256" key="4">
    <source>
        <dbReference type="ARBA" id="ARBA00022692"/>
    </source>
</evidence>
<keyword evidence="4 8" id="KW-0812">Transmembrane</keyword>
<dbReference type="OrthoDB" id="7051241at2"/>
<evidence type="ECO:0000256" key="7">
    <source>
        <dbReference type="ARBA" id="ARBA00023237"/>
    </source>
</evidence>
<evidence type="ECO:0000259" key="11">
    <source>
        <dbReference type="Pfam" id="PF00593"/>
    </source>
</evidence>